<dbReference type="Gene3D" id="1.10.10.60">
    <property type="entry name" value="Homeodomain-like"/>
    <property type="match status" value="2"/>
</dbReference>
<dbReference type="GO" id="GO:0009737">
    <property type="term" value="P:response to abscisic acid"/>
    <property type="evidence" value="ECO:0007669"/>
    <property type="project" value="UniProtKB-ARBA"/>
</dbReference>
<proteinExistence type="evidence at transcript level"/>
<evidence type="ECO:0000259" key="10">
    <source>
        <dbReference type="PROSITE" id="PS50090"/>
    </source>
</evidence>
<dbReference type="AlphaFoldDB" id="A0AAF0Z4G5"/>
<dbReference type="GO" id="GO:0009733">
    <property type="term" value="P:response to auxin"/>
    <property type="evidence" value="ECO:0007669"/>
    <property type="project" value="TreeGrafter"/>
</dbReference>
<dbReference type="EMBL" id="OR753279">
    <property type="protein sequence ID" value="WPD49224.1"/>
    <property type="molecule type" value="mRNA"/>
</dbReference>
<evidence type="ECO:0000256" key="1">
    <source>
        <dbReference type="ARBA" id="ARBA00004123"/>
    </source>
</evidence>
<keyword evidence="4" id="KW-0805">Transcription regulation</keyword>
<name>A0AAF0Z4G5_BETPL</name>
<feature type="domain" description="Myb-like" evidence="10">
    <location>
        <begin position="62"/>
        <end position="112"/>
    </location>
</feature>
<organism evidence="12">
    <name type="scientific">Betula platyphylla</name>
    <name type="common">Asian white birch</name>
    <dbReference type="NCBI Taxonomy" id="78630"/>
    <lineage>
        <taxon>Eukaryota</taxon>
        <taxon>Viridiplantae</taxon>
        <taxon>Streptophyta</taxon>
        <taxon>Embryophyta</taxon>
        <taxon>Tracheophyta</taxon>
        <taxon>Spermatophyta</taxon>
        <taxon>Magnoliopsida</taxon>
        <taxon>eudicotyledons</taxon>
        <taxon>Gunneridae</taxon>
        <taxon>Pentapetalae</taxon>
        <taxon>rosids</taxon>
        <taxon>fabids</taxon>
        <taxon>Fagales</taxon>
        <taxon>Betulaceae</taxon>
        <taxon>Betula</taxon>
    </lineage>
</organism>
<keyword evidence="6" id="KW-0804">Transcription</keyword>
<dbReference type="GO" id="GO:0010118">
    <property type="term" value="P:stomatal movement"/>
    <property type="evidence" value="ECO:0007669"/>
    <property type="project" value="UniProtKB-ARBA"/>
</dbReference>
<evidence type="ECO:0000259" key="11">
    <source>
        <dbReference type="PROSITE" id="PS51294"/>
    </source>
</evidence>
<keyword evidence="3" id="KW-0702">S-nitrosylation</keyword>
<dbReference type="GO" id="GO:0003677">
    <property type="term" value="F:DNA binding"/>
    <property type="evidence" value="ECO:0007669"/>
    <property type="project" value="UniProtKB-KW"/>
</dbReference>
<dbReference type="FunFam" id="1.10.10.60:FF:000001">
    <property type="entry name" value="MYB-related transcription factor"/>
    <property type="match status" value="1"/>
</dbReference>
<accession>A0AAF0Z4G5</accession>
<protein>
    <recommendedName>
        <fullName evidence="8">Transcription factor MYB60</fullName>
    </recommendedName>
    <alternativeName>
        <fullName evidence="9">Myb domain protein 60</fullName>
    </alternativeName>
</protein>
<evidence type="ECO:0000256" key="4">
    <source>
        <dbReference type="ARBA" id="ARBA00023015"/>
    </source>
</evidence>
<keyword evidence="5" id="KW-0238">DNA-binding</keyword>
<dbReference type="SMART" id="SM00717">
    <property type="entry name" value="SANT"/>
    <property type="match status" value="2"/>
</dbReference>
<dbReference type="PANTHER" id="PTHR10641">
    <property type="entry name" value="MYB FAMILY TRANSCRIPTION FACTOR"/>
    <property type="match status" value="1"/>
</dbReference>
<dbReference type="InterPro" id="IPR017930">
    <property type="entry name" value="Myb_dom"/>
</dbReference>
<dbReference type="SUPFAM" id="SSF46689">
    <property type="entry name" value="Homeodomain-like"/>
    <property type="match status" value="1"/>
</dbReference>
<dbReference type="InterPro" id="IPR015495">
    <property type="entry name" value="Myb_TF_plants"/>
</dbReference>
<evidence type="ECO:0000256" key="2">
    <source>
        <dbReference type="ARBA" id="ARBA00022737"/>
    </source>
</evidence>
<comment type="subcellular location">
    <subcellularLocation>
        <location evidence="1">Nucleus</location>
    </subcellularLocation>
</comment>
<evidence type="ECO:0000313" key="12">
    <source>
        <dbReference type="EMBL" id="WPD49224.1"/>
    </source>
</evidence>
<keyword evidence="7" id="KW-0539">Nucleus</keyword>
<dbReference type="FunFam" id="1.10.10.60:FF:000368">
    <property type="entry name" value="Transcription factor MYB60"/>
    <property type="match status" value="1"/>
</dbReference>
<keyword evidence="2" id="KW-0677">Repeat</keyword>
<evidence type="ECO:0000256" key="8">
    <source>
        <dbReference type="ARBA" id="ARBA00067784"/>
    </source>
</evidence>
<feature type="domain" description="Myb-like" evidence="10">
    <location>
        <begin position="9"/>
        <end position="61"/>
    </location>
</feature>
<reference evidence="12" key="1">
    <citation type="submission" date="2023-10" db="EMBL/GenBank/DDBJ databases">
        <authorList>
            <person name="Zhou X."/>
        </authorList>
    </citation>
    <scope>NUCLEOTIDE SEQUENCE</scope>
</reference>
<dbReference type="PANTHER" id="PTHR10641:SF1152">
    <property type="entry name" value="TRANSCRIPTION FACTOR MYB60"/>
    <property type="match status" value="1"/>
</dbReference>
<evidence type="ECO:0000256" key="3">
    <source>
        <dbReference type="ARBA" id="ARBA00022799"/>
    </source>
</evidence>
<evidence type="ECO:0000256" key="9">
    <source>
        <dbReference type="ARBA" id="ARBA00075162"/>
    </source>
</evidence>
<dbReference type="InterPro" id="IPR009057">
    <property type="entry name" value="Homeodomain-like_sf"/>
</dbReference>
<sequence>MGRPPCCDKVGIKKGPWTPEEDIILVSYIQEHGPGNWRSVPTNTGLLRCSKSCRLRWTNYLRPGIKRGNFTPHEEGMIIHLQALLGNKWAAIASYLPQRTDNDIKNYWNTHLKKKLKKFQSALDPHPHVASDSTTTHDQFVSKSFNERRSLDIINPSPSTYASSTENISRLLEGWMRSSPKTSNKLTLEENSCHSAAAMTNNLVDRGGDLVSHEEFESILSFENLNNAAWDKSTCDSMPAAGKGCQSITAANDGDDKVHIVMPEKNKLRSENSTPPLSFLEKWLLDESAAGQVEEMMEMSPMF</sequence>
<feature type="domain" description="HTH myb-type" evidence="11">
    <location>
        <begin position="66"/>
        <end position="116"/>
    </location>
</feature>
<dbReference type="CDD" id="cd00167">
    <property type="entry name" value="SANT"/>
    <property type="match status" value="2"/>
</dbReference>
<dbReference type="PROSITE" id="PS50090">
    <property type="entry name" value="MYB_LIKE"/>
    <property type="match status" value="2"/>
</dbReference>
<feature type="domain" description="HTH myb-type" evidence="11">
    <location>
        <begin position="9"/>
        <end position="65"/>
    </location>
</feature>
<dbReference type="Pfam" id="PF00249">
    <property type="entry name" value="Myb_DNA-binding"/>
    <property type="match status" value="2"/>
</dbReference>
<evidence type="ECO:0000256" key="7">
    <source>
        <dbReference type="ARBA" id="ARBA00023242"/>
    </source>
</evidence>
<dbReference type="PROSITE" id="PS51294">
    <property type="entry name" value="HTH_MYB"/>
    <property type="match status" value="2"/>
</dbReference>
<dbReference type="GO" id="GO:0005634">
    <property type="term" value="C:nucleus"/>
    <property type="evidence" value="ECO:0007669"/>
    <property type="project" value="UniProtKB-SubCell"/>
</dbReference>
<evidence type="ECO:0000256" key="6">
    <source>
        <dbReference type="ARBA" id="ARBA00023163"/>
    </source>
</evidence>
<evidence type="ECO:0000256" key="5">
    <source>
        <dbReference type="ARBA" id="ARBA00023125"/>
    </source>
</evidence>
<dbReference type="InterPro" id="IPR001005">
    <property type="entry name" value="SANT/Myb"/>
</dbReference>
<dbReference type="GO" id="GO:0006950">
    <property type="term" value="P:response to stress"/>
    <property type="evidence" value="ECO:0007669"/>
    <property type="project" value="UniProtKB-ARBA"/>
</dbReference>